<accession>A0ABY7DA80</accession>
<evidence type="ECO:0000313" key="3">
    <source>
        <dbReference type="Proteomes" id="UP001164746"/>
    </source>
</evidence>
<protein>
    <submittedName>
        <fullName evidence="2">Uncharacterized protein</fullName>
    </submittedName>
</protein>
<reference evidence="2" key="1">
    <citation type="submission" date="2022-11" db="EMBL/GenBank/DDBJ databases">
        <title>Centuries of genome instability and evolution in soft-shell clam transmissible cancer (bioRxiv).</title>
        <authorList>
            <person name="Hart S.F.M."/>
            <person name="Yonemitsu M.A."/>
            <person name="Giersch R.M."/>
            <person name="Beal B.F."/>
            <person name="Arriagada G."/>
            <person name="Davis B.W."/>
            <person name="Ostrander E.A."/>
            <person name="Goff S.P."/>
            <person name="Metzger M.J."/>
        </authorList>
    </citation>
    <scope>NUCLEOTIDE SEQUENCE</scope>
    <source>
        <strain evidence="2">MELC-2E11</strain>
        <tissue evidence="2">Siphon/mantle</tissue>
    </source>
</reference>
<organism evidence="2 3">
    <name type="scientific">Mya arenaria</name>
    <name type="common">Soft-shell clam</name>
    <dbReference type="NCBI Taxonomy" id="6604"/>
    <lineage>
        <taxon>Eukaryota</taxon>
        <taxon>Metazoa</taxon>
        <taxon>Spiralia</taxon>
        <taxon>Lophotrochozoa</taxon>
        <taxon>Mollusca</taxon>
        <taxon>Bivalvia</taxon>
        <taxon>Autobranchia</taxon>
        <taxon>Heteroconchia</taxon>
        <taxon>Euheterodonta</taxon>
        <taxon>Imparidentia</taxon>
        <taxon>Neoheterodontei</taxon>
        <taxon>Myida</taxon>
        <taxon>Myoidea</taxon>
        <taxon>Myidae</taxon>
        <taxon>Mya</taxon>
    </lineage>
</organism>
<feature type="chain" id="PRO_5047430409" evidence="1">
    <location>
        <begin position="27"/>
        <end position="138"/>
    </location>
</feature>
<gene>
    <name evidence="2" type="ORF">MAR_006101</name>
</gene>
<feature type="signal peptide" evidence="1">
    <location>
        <begin position="1"/>
        <end position="26"/>
    </location>
</feature>
<evidence type="ECO:0000256" key="1">
    <source>
        <dbReference type="SAM" id="SignalP"/>
    </source>
</evidence>
<feature type="non-terminal residue" evidence="2">
    <location>
        <position position="138"/>
    </location>
</feature>
<sequence>LFSISRSTSFDLGVLVFLIVPAYDFAPNEFVDYIQIPPEKCFISSDDFKTKVVGNYYTSAYIMAAGLAGGVPEPRNIGERATYLWTIKPDGRVRRSSGSFGCRVIDEFWPQASCRAAEFHPIGSCNVFIKDHQCLGKQ</sequence>
<name>A0ABY7DA80_MYAAR</name>
<keyword evidence="3" id="KW-1185">Reference proteome</keyword>
<dbReference type="EMBL" id="CP111012">
    <property type="protein sequence ID" value="WAQ93630.1"/>
    <property type="molecule type" value="Genomic_DNA"/>
</dbReference>
<keyword evidence="1" id="KW-0732">Signal</keyword>
<proteinExistence type="predicted"/>
<dbReference type="Proteomes" id="UP001164746">
    <property type="component" value="Chromosome 1"/>
</dbReference>
<evidence type="ECO:0000313" key="2">
    <source>
        <dbReference type="EMBL" id="WAQ93630.1"/>
    </source>
</evidence>